<accession>A0AA97FBG7</accession>
<proteinExistence type="predicted"/>
<evidence type="ECO:0000313" key="6">
    <source>
        <dbReference type="EMBL" id="WOF16360.1"/>
    </source>
</evidence>
<dbReference type="PANTHER" id="PTHR43359">
    <property type="entry name" value="FORMATE HYDROGENLYASE SUBUNIT 4"/>
    <property type="match status" value="1"/>
</dbReference>
<reference evidence="6 7" key="1">
    <citation type="submission" date="2019-09" db="EMBL/GenBank/DDBJ databases">
        <title>The complete genome of Methanoplanus sp. FWC-SCC4.</title>
        <authorList>
            <person name="Chen S.-C."/>
            <person name="Zhou Y.-Z."/>
            <person name="Lai M.-C."/>
        </authorList>
    </citation>
    <scope>NUCLEOTIDE SEQUENCE [LARGE SCALE GENOMIC DNA]</scope>
    <source>
        <strain evidence="6 7">FWC-SCC4</strain>
    </source>
</reference>
<evidence type="ECO:0000256" key="5">
    <source>
        <dbReference type="SAM" id="Phobius"/>
    </source>
</evidence>
<keyword evidence="7" id="KW-1185">Reference proteome</keyword>
<evidence type="ECO:0000313" key="7">
    <source>
        <dbReference type="Proteomes" id="UP001301797"/>
    </source>
</evidence>
<feature type="transmembrane region" description="Helical" evidence="5">
    <location>
        <begin position="140"/>
        <end position="162"/>
    </location>
</feature>
<keyword evidence="4 5" id="KW-0472">Membrane</keyword>
<dbReference type="InterPro" id="IPR052561">
    <property type="entry name" value="ComplexI_Subunit1"/>
</dbReference>
<dbReference type="RefSeq" id="WP_317135773.1">
    <property type="nucleotide sequence ID" value="NZ_CP043875.1"/>
</dbReference>
<protein>
    <submittedName>
        <fullName evidence="6">NADH-quinone oxidoreductase subunit H</fullName>
    </submittedName>
</protein>
<feature type="transmembrane region" description="Helical" evidence="5">
    <location>
        <begin position="78"/>
        <end position="100"/>
    </location>
</feature>
<dbReference type="GO" id="GO:0005886">
    <property type="term" value="C:plasma membrane"/>
    <property type="evidence" value="ECO:0007669"/>
    <property type="project" value="TreeGrafter"/>
</dbReference>
<evidence type="ECO:0000256" key="2">
    <source>
        <dbReference type="ARBA" id="ARBA00022692"/>
    </source>
</evidence>
<dbReference type="KEGG" id="mefw:F1737_06395"/>
<feature type="transmembrane region" description="Helical" evidence="5">
    <location>
        <begin position="182"/>
        <end position="206"/>
    </location>
</feature>
<feature type="transmembrane region" description="Helical" evidence="5">
    <location>
        <begin position="315"/>
        <end position="341"/>
    </location>
</feature>
<dbReference type="Proteomes" id="UP001301797">
    <property type="component" value="Chromosome"/>
</dbReference>
<feature type="transmembrane region" description="Helical" evidence="5">
    <location>
        <begin position="106"/>
        <end position="128"/>
    </location>
</feature>
<comment type="subcellular location">
    <subcellularLocation>
        <location evidence="1">Membrane</location>
        <topology evidence="1">Multi-pass membrane protein</topology>
    </subcellularLocation>
</comment>
<gene>
    <name evidence="6" type="ORF">F1737_06395</name>
</gene>
<name>A0AA97FBG7_9EURY</name>
<dbReference type="PANTHER" id="PTHR43359:SF1">
    <property type="entry name" value="FORMATE HYDROGENLYASE SUBUNIT 4-RELATED"/>
    <property type="match status" value="1"/>
</dbReference>
<dbReference type="AlphaFoldDB" id="A0AA97FBG7"/>
<keyword evidence="3 5" id="KW-1133">Transmembrane helix</keyword>
<feature type="transmembrane region" description="Helical" evidence="5">
    <location>
        <begin position="6"/>
        <end position="29"/>
    </location>
</feature>
<evidence type="ECO:0000256" key="4">
    <source>
        <dbReference type="ARBA" id="ARBA00023136"/>
    </source>
</evidence>
<organism evidence="6 7">
    <name type="scientific">Methanochimaera problematica</name>
    <dbReference type="NCBI Taxonomy" id="2609417"/>
    <lineage>
        <taxon>Archaea</taxon>
        <taxon>Methanobacteriati</taxon>
        <taxon>Methanobacteriota</taxon>
        <taxon>Stenosarchaea group</taxon>
        <taxon>Methanomicrobia</taxon>
        <taxon>Methanomicrobiales</taxon>
        <taxon>Methanomicrobiaceae</taxon>
        <taxon>Methanochimaera</taxon>
    </lineage>
</organism>
<dbReference type="Pfam" id="PF00146">
    <property type="entry name" value="NADHdh"/>
    <property type="match status" value="1"/>
</dbReference>
<feature type="transmembrane region" description="Helical" evidence="5">
    <location>
        <begin position="239"/>
        <end position="261"/>
    </location>
</feature>
<dbReference type="InterPro" id="IPR001694">
    <property type="entry name" value="NADH_UbQ_OxRdtase_su1/FPO"/>
</dbReference>
<evidence type="ECO:0000256" key="3">
    <source>
        <dbReference type="ARBA" id="ARBA00022989"/>
    </source>
</evidence>
<dbReference type="GeneID" id="85229781"/>
<keyword evidence="2 5" id="KW-0812">Transmembrane</keyword>
<sequence length="342" mass="35736">MTIISAGAGVIAGTVAVAVFGMVLGLLLLGIDRKFAAHMQARVGPPIRQPFIDVLKLLAKDSVVPENAIKSVFNAAPVIALASAITVLLYIPIGSIAPVFGNYGDIILVMYLLTVPALAMVAGGFASGSPYASVGAQREMVTMIAYEFPLAVVIIAVAWRLSVAGISDPFSLATISGVATGVTIWSVAGPLGIIGCILLLIVLAWVTPAELSRVPCDTPEAETELCGGLVVEYSGRNLAMFYIAGGVKTVAMLALSVAVFLPWNLSWFVAMSPEAGLIADLAFFVLKMVAVLFVSVSLIRVSMARFRINHVVTIYWGYLALIGVLALILIGADAILTGGIFV</sequence>
<dbReference type="EMBL" id="CP043875">
    <property type="protein sequence ID" value="WOF16360.1"/>
    <property type="molecule type" value="Genomic_DNA"/>
</dbReference>
<evidence type="ECO:0000256" key="1">
    <source>
        <dbReference type="ARBA" id="ARBA00004141"/>
    </source>
</evidence>
<feature type="transmembrane region" description="Helical" evidence="5">
    <location>
        <begin position="281"/>
        <end position="303"/>
    </location>
</feature>